<organism evidence="1 2">
    <name type="scientific">Vigna unguiculata</name>
    <name type="common">Cowpea</name>
    <dbReference type="NCBI Taxonomy" id="3917"/>
    <lineage>
        <taxon>Eukaryota</taxon>
        <taxon>Viridiplantae</taxon>
        <taxon>Streptophyta</taxon>
        <taxon>Embryophyta</taxon>
        <taxon>Tracheophyta</taxon>
        <taxon>Spermatophyta</taxon>
        <taxon>Magnoliopsida</taxon>
        <taxon>eudicotyledons</taxon>
        <taxon>Gunneridae</taxon>
        <taxon>Pentapetalae</taxon>
        <taxon>rosids</taxon>
        <taxon>fabids</taxon>
        <taxon>Fabales</taxon>
        <taxon>Fabaceae</taxon>
        <taxon>Papilionoideae</taxon>
        <taxon>50 kb inversion clade</taxon>
        <taxon>NPAAA clade</taxon>
        <taxon>indigoferoid/millettioid clade</taxon>
        <taxon>Phaseoleae</taxon>
        <taxon>Vigna</taxon>
    </lineage>
</organism>
<dbReference type="EMBL" id="CP039348">
    <property type="protein sequence ID" value="QCD90182.1"/>
    <property type="molecule type" value="Genomic_DNA"/>
</dbReference>
<keyword evidence="2" id="KW-1185">Reference proteome</keyword>
<name>A0A4D6LMX6_VIGUN</name>
<evidence type="ECO:0000313" key="2">
    <source>
        <dbReference type="Proteomes" id="UP000501690"/>
    </source>
</evidence>
<dbReference type="AlphaFoldDB" id="A0A4D6LMX6"/>
<dbReference type="Proteomes" id="UP000501690">
    <property type="component" value="Linkage Group LG4"/>
</dbReference>
<accession>A0A4D6LMX6</accession>
<evidence type="ECO:0000313" key="1">
    <source>
        <dbReference type="EMBL" id="QCD90182.1"/>
    </source>
</evidence>
<protein>
    <submittedName>
        <fullName evidence="1">Uncharacterized protein</fullName>
    </submittedName>
</protein>
<sequence length="236" mass="26727">MSRSGESLSPQREREECSVVGLTRSSGERFDFWAKCELAQASVTRLSESSRMTSLELWLGIADEHEEPLSCGSGWTLRTMFVFGNSTWRYVVAMWKEGNESSVRCISIHGCGHVIEMDSPYLLVFGDDRVCGTREQVMLQMELRDLWDRDKARPTEDLSLLQAKYDEDKDVYNNRLLDEDEIEVLRAIKGLKPTTIALRVEDGDSSVECPIGISPSHLGDANEELPNVVEEVIKYI</sequence>
<reference evidence="1 2" key="1">
    <citation type="submission" date="2019-04" db="EMBL/GenBank/DDBJ databases">
        <title>An improved genome assembly and genetic linkage map for asparagus bean, Vigna unguiculata ssp. sesquipedialis.</title>
        <authorList>
            <person name="Xia Q."/>
            <person name="Zhang R."/>
            <person name="Dong Y."/>
        </authorList>
    </citation>
    <scope>NUCLEOTIDE SEQUENCE [LARGE SCALE GENOMIC DNA]</scope>
    <source>
        <tissue evidence="1">Leaf</tissue>
    </source>
</reference>
<proteinExistence type="predicted"/>
<gene>
    <name evidence="1" type="ORF">DEO72_LG4g1137</name>
</gene>